<dbReference type="NCBIfam" id="NF002894">
    <property type="entry name" value="PRK03379.1"/>
    <property type="match status" value="1"/>
</dbReference>
<dbReference type="CDD" id="cd01144">
    <property type="entry name" value="BtuF"/>
    <property type="match status" value="1"/>
</dbReference>
<dbReference type="PATRIC" id="fig|1619313.3.peg.828"/>
<evidence type="ECO:0000313" key="8">
    <source>
        <dbReference type="Proteomes" id="UP000059419"/>
    </source>
</evidence>
<evidence type="ECO:0000256" key="2">
    <source>
        <dbReference type="ARBA" id="ARBA00022729"/>
    </source>
</evidence>
<feature type="signal peptide" evidence="5">
    <location>
        <begin position="1"/>
        <end position="21"/>
    </location>
</feature>
<feature type="chain" id="PRO_5008997038" description="Vitamin B12-binding protein" evidence="5">
    <location>
        <begin position="22"/>
        <end position="265"/>
    </location>
</feature>
<evidence type="ECO:0000256" key="5">
    <source>
        <dbReference type="HAMAP-Rule" id="MF_01000"/>
    </source>
</evidence>
<comment type="similarity">
    <text evidence="5">Belongs to the BtuF family.</text>
</comment>
<reference evidence="8" key="1">
    <citation type="submission" date="2015-11" db="EMBL/GenBank/DDBJ databases">
        <authorList>
            <person name="Blom J."/>
        </authorList>
    </citation>
    <scope>NUCLEOTIDE SEQUENCE [LARGE SCALE GENOMIC DNA]</scope>
</reference>
<dbReference type="PROSITE" id="PS50983">
    <property type="entry name" value="FE_B12_PBP"/>
    <property type="match status" value="1"/>
</dbReference>
<name>A0A0U5L2I4_9GAMM</name>
<dbReference type="NCBIfam" id="NF038402">
    <property type="entry name" value="TroA_like"/>
    <property type="match status" value="1"/>
</dbReference>
<dbReference type="InterPro" id="IPR023544">
    <property type="entry name" value="ABC_transptr_vit_B12-bd"/>
</dbReference>
<dbReference type="Proteomes" id="UP000059419">
    <property type="component" value="Chromosome 1"/>
</dbReference>
<dbReference type="Pfam" id="PF01497">
    <property type="entry name" value="Peripla_BP_2"/>
    <property type="match status" value="1"/>
</dbReference>
<dbReference type="Gene3D" id="3.40.50.1980">
    <property type="entry name" value="Nitrogenase molybdenum iron protein domain"/>
    <property type="match status" value="2"/>
</dbReference>
<organism evidence="7 8">
    <name type="scientific">Duffyella gerundensis</name>
    <dbReference type="NCBI Taxonomy" id="1619313"/>
    <lineage>
        <taxon>Bacteria</taxon>
        <taxon>Pseudomonadati</taxon>
        <taxon>Pseudomonadota</taxon>
        <taxon>Gammaproteobacteria</taxon>
        <taxon>Enterobacterales</taxon>
        <taxon>Erwiniaceae</taxon>
        <taxon>Duffyella</taxon>
    </lineage>
</organism>
<dbReference type="SUPFAM" id="SSF53807">
    <property type="entry name" value="Helical backbone' metal receptor"/>
    <property type="match status" value="1"/>
</dbReference>
<dbReference type="HAMAP" id="MF_01000">
    <property type="entry name" value="BtuF"/>
    <property type="match status" value="1"/>
</dbReference>
<dbReference type="EMBL" id="LN907827">
    <property type="protein sequence ID" value="CUU23030.1"/>
    <property type="molecule type" value="Genomic_DNA"/>
</dbReference>
<evidence type="ECO:0000256" key="1">
    <source>
        <dbReference type="ARBA" id="ARBA00022448"/>
    </source>
</evidence>
<feature type="disulfide bond" evidence="5">
    <location>
        <begin position="182"/>
        <end position="258"/>
    </location>
</feature>
<dbReference type="GO" id="GO:0015889">
    <property type="term" value="P:cobalamin transport"/>
    <property type="evidence" value="ECO:0007669"/>
    <property type="project" value="UniProtKB-UniRule"/>
</dbReference>
<dbReference type="InterPro" id="IPR002491">
    <property type="entry name" value="ABC_transptr_periplasmic_BD"/>
</dbReference>
<dbReference type="PANTHER" id="PTHR30535:SF34">
    <property type="entry name" value="MOLYBDATE-BINDING PROTEIN MOLA"/>
    <property type="match status" value="1"/>
</dbReference>
<keyword evidence="3 5" id="KW-0574">Periplasm</keyword>
<comment type="function">
    <text evidence="5">Part of the ABC transporter complex BtuCDF involved in vitamin B12 import. Binds vitamin B12 and delivers it to the periplasmic surface of BtuC.</text>
</comment>
<evidence type="ECO:0000256" key="3">
    <source>
        <dbReference type="ARBA" id="ARBA00022764"/>
    </source>
</evidence>
<gene>
    <name evidence="5 7" type="primary">btuF</name>
    <name evidence="7" type="ORF">EM595_0794</name>
</gene>
<keyword evidence="4 5" id="KW-1015">Disulfide bond</keyword>
<keyword evidence="8" id="KW-1185">Reference proteome</keyword>
<dbReference type="PANTHER" id="PTHR30535">
    <property type="entry name" value="VITAMIN B12-BINDING PROTEIN"/>
    <property type="match status" value="1"/>
</dbReference>
<dbReference type="GO" id="GO:0031419">
    <property type="term" value="F:cobalamin binding"/>
    <property type="evidence" value="ECO:0007669"/>
    <property type="project" value="InterPro"/>
</dbReference>
<comment type="caution">
    <text evidence="5">Lacks conserved residue(s) required for the propagation of feature annotation.</text>
</comment>
<dbReference type="InterPro" id="IPR050902">
    <property type="entry name" value="ABC_Transporter_SBP"/>
</dbReference>
<protein>
    <recommendedName>
        <fullName evidence="5">Vitamin B12-binding protein</fullName>
    </recommendedName>
</protein>
<dbReference type="OrthoDB" id="6495095at2"/>
<dbReference type="AlphaFoldDB" id="A0A0U5L2I4"/>
<dbReference type="STRING" id="1619313.EM595_0794"/>
<sequence precursor="true">MAKRLRWLWLALLLASTSLLAAPRVITLSPHLTELAFAAGITPVAVSAWSDYPPAARDIEQVANWQGINVERILLIKPDVVLAWRNGNPRRQVDQLTRFGIKVQWLDTDSIEGIVSSLDALQAWSPQPALAQQHARELAAGFAALRQRYATRTPKPVFLQFGQQPLFTASANTLQNAVLRLCGGNNIFADSPVAWPQVSREQVLLRQPAAIVVGGDNARAATVKAFWYPQLTVPVIAINDDWLSRPGPRILLAAQQLCAALQPQR</sequence>
<evidence type="ECO:0000256" key="4">
    <source>
        <dbReference type="ARBA" id="ARBA00023157"/>
    </source>
</evidence>
<comment type="subunit">
    <text evidence="5">The complex is composed of two ATP-binding proteins (BtuD), two transmembrane proteins (BtuC) and a solute-binding protein (BtuF).</text>
</comment>
<dbReference type="GO" id="GO:0042597">
    <property type="term" value="C:periplasmic space"/>
    <property type="evidence" value="ECO:0007669"/>
    <property type="project" value="UniProtKB-SubCell"/>
</dbReference>
<comment type="subcellular location">
    <subcellularLocation>
        <location evidence="5">Periplasm</location>
    </subcellularLocation>
</comment>
<feature type="domain" description="Fe/B12 periplasmic-binding" evidence="6">
    <location>
        <begin position="24"/>
        <end position="265"/>
    </location>
</feature>
<dbReference type="RefSeq" id="WP_067428081.1">
    <property type="nucleotide sequence ID" value="NZ_LN907827.1"/>
</dbReference>
<evidence type="ECO:0000259" key="6">
    <source>
        <dbReference type="PROSITE" id="PS50983"/>
    </source>
</evidence>
<accession>A0A0U5L2I4</accession>
<dbReference type="InterPro" id="IPR054828">
    <property type="entry name" value="Vit_B12_bind_prot"/>
</dbReference>
<dbReference type="KEGG" id="ege:EM595_0794"/>
<feature type="site" description="Important for BtuC binding" evidence="5">
    <location>
        <position position="71"/>
    </location>
</feature>
<feature type="site" description="Important for BtuC binding" evidence="5">
    <location>
        <position position="201"/>
    </location>
</feature>
<keyword evidence="2 5" id="KW-0732">Signal</keyword>
<keyword evidence="1 5" id="KW-0813">Transport</keyword>
<evidence type="ECO:0000313" key="7">
    <source>
        <dbReference type="EMBL" id="CUU23030.1"/>
    </source>
</evidence>
<proteinExistence type="inferred from homology"/>